<reference evidence="3" key="1">
    <citation type="journal article" date="2014" name="Nat. Genet.">
        <title>Genome of the human hookworm Necator americanus.</title>
        <authorList>
            <person name="Tang Y.T."/>
            <person name="Gao X."/>
            <person name="Rosa B.A."/>
            <person name="Abubucker S."/>
            <person name="Hallsworth-Pepin K."/>
            <person name="Martin J."/>
            <person name="Tyagi R."/>
            <person name="Heizer E."/>
            <person name="Zhang X."/>
            <person name="Bhonagiri-Palsikar V."/>
            <person name="Minx P."/>
            <person name="Warren W.C."/>
            <person name="Wang Q."/>
            <person name="Zhan B."/>
            <person name="Hotez P.J."/>
            <person name="Sternberg P.W."/>
            <person name="Dougall A."/>
            <person name="Gaze S.T."/>
            <person name="Mulvenna J."/>
            <person name="Sotillo J."/>
            <person name="Ranganathan S."/>
            <person name="Rabelo E.M."/>
            <person name="Wilson R.K."/>
            <person name="Felgner P.L."/>
            <person name="Bethony J."/>
            <person name="Hawdon J.M."/>
            <person name="Gasser R.B."/>
            <person name="Loukas A."/>
            <person name="Mitreva M."/>
        </authorList>
    </citation>
    <scope>NUCLEOTIDE SEQUENCE [LARGE SCALE GENOMIC DNA]</scope>
</reference>
<dbReference type="EMBL" id="KI668927">
    <property type="protein sequence ID" value="ETN70578.1"/>
    <property type="molecule type" value="Genomic_DNA"/>
</dbReference>
<organism evidence="2 3">
    <name type="scientific">Necator americanus</name>
    <name type="common">Human hookworm</name>
    <dbReference type="NCBI Taxonomy" id="51031"/>
    <lineage>
        <taxon>Eukaryota</taxon>
        <taxon>Metazoa</taxon>
        <taxon>Ecdysozoa</taxon>
        <taxon>Nematoda</taxon>
        <taxon>Chromadorea</taxon>
        <taxon>Rhabditida</taxon>
        <taxon>Rhabditina</taxon>
        <taxon>Rhabditomorpha</taxon>
        <taxon>Strongyloidea</taxon>
        <taxon>Ancylostomatidae</taxon>
        <taxon>Bunostominae</taxon>
        <taxon>Necator</taxon>
    </lineage>
</organism>
<feature type="region of interest" description="Disordered" evidence="1">
    <location>
        <begin position="1"/>
        <end position="57"/>
    </location>
</feature>
<keyword evidence="3" id="KW-1185">Reference proteome</keyword>
<accession>W2SM11</accession>
<feature type="non-terminal residue" evidence="2">
    <location>
        <position position="1"/>
    </location>
</feature>
<dbReference type="AlphaFoldDB" id="W2SM11"/>
<sequence length="86" mass="9110">EENGSSSLISGGDHTAEKLDNIHLSHENVTSESSMETMSTSTSPTSSGSPRTGETVSTTTTRLVFFARRAAYSTTCAQMVAMNSFV</sequence>
<proteinExistence type="predicted"/>
<evidence type="ECO:0000256" key="1">
    <source>
        <dbReference type="SAM" id="MobiDB-lite"/>
    </source>
</evidence>
<evidence type="ECO:0000313" key="2">
    <source>
        <dbReference type="EMBL" id="ETN70578.1"/>
    </source>
</evidence>
<protein>
    <submittedName>
        <fullName evidence="2">Uncharacterized protein</fullName>
    </submittedName>
</protein>
<gene>
    <name evidence="2" type="ORF">NECAME_14674</name>
</gene>
<evidence type="ECO:0000313" key="3">
    <source>
        <dbReference type="Proteomes" id="UP000053676"/>
    </source>
</evidence>
<feature type="compositionally biased region" description="Low complexity" evidence="1">
    <location>
        <begin position="30"/>
        <end position="57"/>
    </location>
</feature>
<feature type="compositionally biased region" description="Basic and acidic residues" evidence="1">
    <location>
        <begin position="14"/>
        <end position="26"/>
    </location>
</feature>
<dbReference type="KEGG" id="nai:NECAME_14674"/>
<dbReference type="Proteomes" id="UP000053676">
    <property type="component" value="Unassembled WGS sequence"/>
</dbReference>
<name>W2SM11_NECAM</name>